<sequence length="212" mass="23143">MQSGDDGLAKLAEKLHGIRESLPGADGETPNVPASDIRIKRNSGNVNFGTQVNIGAPIISEPIALSQRRSLNNRVEEIAGIYGVDPRVIWREVLHTRFGIGNVGELSKAQYVEAVQALDAHEAQLKALAAENREQSHVKRLVAEVLQLANSRGAYQDMAKFCSREFGLTVLNDLSPDQLKLVLKYLDKATIAQDLPTKEAAVKRQTSPRPTA</sequence>
<keyword evidence="1" id="KW-0175">Coiled coil</keyword>
<name>A0A367M7S8_PSEAI</name>
<proteinExistence type="predicted"/>
<feature type="coiled-coil region" evidence="1">
    <location>
        <begin position="111"/>
        <end position="138"/>
    </location>
</feature>
<feature type="non-terminal residue" evidence="2">
    <location>
        <position position="212"/>
    </location>
</feature>
<dbReference type="EMBL" id="QORE01000582">
    <property type="protein sequence ID" value="RCI73565.1"/>
    <property type="molecule type" value="Genomic_DNA"/>
</dbReference>
<evidence type="ECO:0000256" key="1">
    <source>
        <dbReference type="SAM" id="Coils"/>
    </source>
</evidence>
<dbReference type="AlphaFoldDB" id="A0A367M7S8"/>
<evidence type="ECO:0000313" key="2">
    <source>
        <dbReference type="EMBL" id="RCI73565.1"/>
    </source>
</evidence>
<dbReference type="Proteomes" id="UP000253594">
    <property type="component" value="Unassembled WGS sequence"/>
</dbReference>
<gene>
    <name evidence="2" type="ORF">DT376_17695</name>
</gene>
<comment type="caution">
    <text evidence="2">The sequence shown here is derived from an EMBL/GenBank/DDBJ whole genome shotgun (WGS) entry which is preliminary data.</text>
</comment>
<reference evidence="2 3" key="1">
    <citation type="submission" date="2018-07" db="EMBL/GenBank/DDBJ databases">
        <title>Mechanisms of high-level aminoglycoside resistance among Gram-negative pathogens in Brazil.</title>
        <authorList>
            <person name="Ballaben A.S."/>
            <person name="Darini A.L.C."/>
            <person name="Doi Y."/>
        </authorList>
    </citation>
    <scope>NUCLEOTIDE SEQUENCE [LARGE SCALE GENOMIC DNA]</scope>
    <source>
        <strain evidence="2 3">B2-305</strain>
    </source>
</reference>
<accession>A0A367M7S8</accession>
<protein>
    <submittedName>
        <fullName evidence="2">Uncharacterized protein</fullName>
    </submittedName>
</protein>
<organism evidence="2 3">
    <name type="scientific">Pseudomonas aeruginosa</name>
    <dbReference type="NCBI Taxonomy" id="287"/>
    <lineage>
        <taxon>Bacteria</taxon>
        <taxon>Pseudomonadati</taxon>
        <taxon>Pseudomonadota</taxon>
        <taxon>Gammaproteobacteria</taxon>
        <taxon>Pseudomonadales</taxon>
        <taxon>Pseudomonadaceae</taxon>
        <taxon>Pseudomonas</taxon>
    </lineage>
</organism>
<evidence type="ECO:0000313" key="3">
    <source>
        <dbReference type="Proteomes" id="UP000253594"/>
    </source>
</evidence>